<dbReference type="AlphaFoldDB" id="A0A2P2PCG1"/>
<name>A0A2P2PCG1_RHIMU</name>
<proteinExistence type="predicted"/>
<dbReference type="EMBL" id="GGEC01071899">
    <property type="protein sequence ID" value="MBX52383.1"/>
    <property type="molecule type" value="Transcribed_RNA"/>
</dbReference>
<evidence type="ECO:0000313" key="1">
    <source>
        <dbReference type="EMBL" id="MBX52383.1"/>
    </source>
</evidence>
<reference evidence="1" key="1">
    <citation type="submission" date="2018-02" db="EMBL/GenBank/DDBJ databases">
        <title>Rhizophora mucronata_Transcriptome.</title>
        <authorList>
            <person name="Meera S.P."/>
            <person name="Sreeshan A."/>
            <person name="Augustine A."/>
        </authorList>
    </citation>
    <scope>NUCLEOTIDE SEQUENCE</scope>
    <source>
        <tissue evidence="1">Leaf</tissue>
    </source>
</reference>
<accession>A0A2P2PCG1</accession>
<protein>
    <submittedName>
        <fullName evidence="1">Uncharacterized protein</fullName>
    </submittedName>
</protein>
<organism evidence="1">
    <name type="scientific">Rhizophora mucronata</name>
    <name type="common">Asiatic mangrove</name>
    <dbReference type="NCBI Taxonomy" id="61149"/>
    <lineage>
        <taxon>Eukaryota</taxon>
        <taxon>Viridiplantae</taxon>
        <taxon>Streptophyta</taxon>
        <taxon>Embryophyta</taxon>
        <taxon>Tracheophyta</taxon>
        <taxon>Spermatophyta</taxon>
        <taxon>Magnoliopsida</taxon>
        <taxon>eudicotyledons</taxon>
        <taxon>Gunneridae</taxon>
        <taxon>Pentapetalae</taxon>
        <taxon>rosids</taxon>
        <taxon>fabids</taxon>
        <taxon>Malpighiales</taxon>
        <taxon>Rhizophoraceae</taxon>
        <taxon>Rhizophora</taxon>
    </lineage>
</organism>
<sequence length="41" mass="5016">MFKSCPINQISEQTTLRKHNHNQQKQQYCFYKEIQATKPFK</sequence>